<dbReference type="SUPFAM" id="SSF51658">
    <property type="entry name" value="Xylose isomerase-like"/>
    <property type="match status" value="1"/>
</dbReference>
<evidence type="ECO:0000259" key="1">
    <source>
        <dbReference type="Pfam" id="PF01261"/>
    </source>
</evidence>
<dbReference type="PANTHER" id="PTHR12110">
    <property type="entry name" value="HYDROXYPYRUVATE ISOMERASE"/>
    <property type="match status" value="1"/>
</dbReference>
<sequence length="261" mass="29529">MRRSMFSFSSSALVDQPFDWAYQLEDLGYSGWEIVNEGKQRLTAETMPLAREIVETTNLVISIHLPYSDLNLASMNQPIWEETIRQMKACISLASEFSSLAVVHPGYLSPLGKQMPDRAWEQNILGLQEICDHANEFGMIIAVENMLNIESMLGRTPEEILGMLENVRRENLGFVFDVGHANTNGNVDSFLPLKEKMVHVHVHDNKGARDEHLPVKSGNVNWSRVAKALNGYEGRFVTEARTLVQGVQSMRNLKTFLDHLE</sequence>
<evidence type="ECO:0000313" key="3">
    <source>
        <dbReference type="EMBL" id="KUK97746.1"/>
    </source>
</evidence>
<dbReference type="Proteomes" id="UP000057043">
    <property type="component" value="Unassembled WGS sequence"/>
</dbReference>
<evidence type="ECO:0000313" key="5">
    <source>
        <dbReference type="Proteomes" id="UP000057043"/>
    </source>
</evidence>
<organism evidence="2 5">
    <name type="scientific">Methanothrix harundinacea</name>
    <dbReference type="NCBI Taxonomy" id="301375"/>
    <lineage>
        <taxon>Archaea</taxon>
        <taxon>Methanobacteriati</taxon>
        <taxon>Methanobacteriota</taxon>
        <taxon>Stenosarchaea group</taxon>
        <taxon>Methanomicrobia</taxon>
        <taxon>Methanotrichales</taxon>
        <taxon>Methanotrichaceae</taxon>
        <taxon>Methanothrix</taxon>
    </lineage>
</organism>
<dbReference type="InterPro" id="IPR013022">
    <property type="entry name" value="Xyl_isomerase-like_TIM-brl"/>
</dbReference>
<protein>
    <submittedName>
        <fullName evidence="2">AP endonuclease, family 2</fullName>
    </submittedName>
</protein>
<evidence type="ECO:0000313" key="2">
    <source>
        <dbReference type="EMBL" id="KUK45334.1"/>
    </source>
</evidence>
<dbReference type="EMBL" id="LGHB01000001">
    <property type="protein sequence ID" value="KUK97746.1"/>
    <property type="molecule type" value="Genomic_DNA"/>
</dbReference>
<dbReference type="PANTHER" id="PTHR12110:SF21">
    <property type="entry name" value="XYLOSE ISOMERASE-LIKE TIM BARREL DOMAIN-CONTAINING PROTEIN"/>
    <property type="match status" value="1"/>
</dbReference>
<comment type="caution">
    <text evidence="2">The sequence shown here is derived from an EMBL/GenBank/DDBJ whole genome shotgun (WGS) entry which is preliminary data.</text>
</comment>
<proteinExistence type="predicted"/>
<keyword evidence="2" id="KW-0378">Hydrolase</keyword>
<name>A0A101FVT6_9EURY</name>
<reference evidence="3" key="1">
    <citation type="journal article" date="2015" name="MBio">
        <title>Genome-resolved metagenomic analysis reveals roles for candidate phyla and other microbial community members in biogeochemical transformations in oil reservoirs.</title>
        <authorList>
            <person name="Hu P."/>
            <person name="Tom L."/>
            <person name="Singh A."/>
            <person name="Thomas B.C."/>
            <person name="Baker B.J."/>
            <person name="Piceno Y.M."/>
            <person name="Andersen G.L."/>
            <person name="Banfield J.F."/>
        </authorList>
    </citation>
    <scope>NUCLEOTIDE SEQUENCE [LARGE SCALE GENOMIC DNA]</scope>
    <source>
        <strain evidence="3">56_747</strain>
    </source>
</reference>
<dbReference type="Proteomes" id="UP000053961">
    <property type="component" value="Unassembled WGS sequence"/>
</dbReference>
<accession>A0A101FVT6</accession>
<reference evidence="4 5" key="2">
    <citation type="journal article" date="2015" name="MBio">
        <title>Genome-Resolved Metagenomic Analysis Reveals Roles for Candidate Phyla and Other Microbial Community Members in Biogeochemical Transformations in Oil Reservoirs.</title>
        <authorList>
            <person name="Hu P."/>
            <person name="Tom L."/>
            <person name="Singh A."/>
            <person name="Thomas B.C."/>
            <person name="Baker B.J."/>
            <person name="Piceno Y.M."/>
            <person name="Andersen G.L."/>
            <person name="Banfield J.F."/>
        </authorList>
    </citation>
    <scope>NUCLEOTIDE SEQUENCE [LARGE SCALE GENOMIC DNA]</scope>
    <source>
        <strain evidence="2">57_489</strain>
    </source>
</reference>
<dbReference type="GO" id="GO:0004519">
    <property type="term" value="F:endonuclease activity"/>
    <property type="evidence" value="ECO:0007669"/>
    <property type="project" value="UniProtKB-KW"/>
</dbReference>
<dbReference type="PATRIC" id="fig|301375.6.peg.1171"/>
<keyword evidence="2" id="KW-0540">Nuclease</keyword>
<dbReference type="Gene3D" id="3.20.20.150">
    <property type="entry name" value="Divalent-metal-dependent TIM barrel enzymes"/>
    <property type="match status" value="1"/>
</dbReference>
<gene>
    <name evidence="2" type="ORF">XD72_0237</name>
    <name evidence="3" type="ORF">XE07_0160</name>
</gene>
<dbReference type="EMBL" id="LGFT01000004">
    <property type="protein sequence ID" value="KUK45334.1"/>
    <property type="molecule type" value="Genomic_DNA"/>
</dbReference>
<evidence type="ECO:0000313" key="4">
    <source>
        <dbReference type="Proteomes" id="UP000053961"/>
    </source>
</evidence>
<keyword evidence="2" id="KW-0255">Endonuclease</keyword>
<dbReference type="InterPro" id="IPR050312">
    <property type="entry name" value="IolE/XylAMocC-like"/>
</dbReference>
<feature type="domain" description="Xylose isomerase-like TIM barrel" evidence="1">
    <location>
        <begin position="23"/>
        <end position="241"/>
    </location>
</feature>
<dbReference type="Pfam" id="PF01261">
    <property type="entry name" value="AP_endonuc_2"/>
    <property type="match status" value="1"/>
</dbReference>
<dbReference type="InterPro" id="IPR036237">
    <property type="entry name" value="Xyl_isomerase-like_sf"/>
</dbReference>
<dbReference type="AlphaFoldDB" id="A0A101FVT6"/>